<reference evidence="1 2" key="1">
    <citation type="journal article" date="2023" name="Genes (Basel)">
        <title>Chromosome-Level Genome Assembly and Circadian Gene Repertoire of the Patagonia Blennie Eleginops maclovinus-The Closest Ancestral Proxy of Antarctic Cryonotothenioids.</title>
        <authorList>
            <person name="Cheng C.C."/>
            <person name="Rivera-Colon A.G."/>
            <person name="Minhas B.F."/>
            <person name="Wilson L."/>
            <person name="Rayamajhi N."/>
            <person name="Vargas-Chacoff L."/>
            <person name="Catchen J.M."/>
        </authorList>
    </citation>
    <scope>NUCLEOTIDE SEQUENCE [LARGE SCALE GENOMIC DNA]</scope>
    <source>
        <strain evidence="1">JMC-PN-2008</strain>
    </source>
</reference>
<evidence type="ECO:0000313" key="1">
    <source>
        <dbReference type="EMBL" id="KAK5868876.1"/>
    </source>
</evidence>
<accession>A0AAN7XRU6</accession>
<organism evidence="1 2">
    <name type="scientific">Eleginops maclovinus</name>
    <name type="common">Patagonian blennie</name>
    <name type="synonym">Eleginus maclovinus</name>
    <dbReference type="NCBI Taxonomy" id="56733"/>
    <lineage>
        <taxon>Eukaryota</taxon>
        <taxon>Metazoa</taxon>
        <taxon>Chordata</taxon>
        <taxon>Craniata</taxon>
        <taxon>Vertebrata</taxon>
        <taxon>Euteleostomi</taxon>
        <taxon>Actinopterygii</taxon>
        <taxon>Neopterygii</taxon>
        <taxon>Teleostei</taxon>
        <taxon>Neoteleostei</taxon>
        <taxon>Acanthomorphata</taxon>
        <taxon>Eupercaria</taxon>
        <taxon>Perciformes</taxon>
        <taxon>Notothenioidei</taxon>
        <taxon>Eleginopidae</taxon>
        <taxon>Eleginops</taxon>
    </lineage>
</organism>
<keyword evidence="2" id="KW-1185">Reference proteome</keyword>
<proteinExistence type="predicted"/>
<dbReference type="EMBL" id="JAUZQC010000007">
    <property type="protein sequence ID" value="KAK5868876.1"/>
    <property type="molecule type" value="Genomic_DNA"/>
</dbReference>
<evidence type="ECO:0000313" key="2">
    <source>
        <dbReference type="Proteomes" id="UP001346869"/>
    </source>
</evidence>
<protein>
    <submittedName>
        <fullName evidence="1">Uncharacterized protein</fullName>
    </submittedName>
</protein>
<reference evidence="1 2" key="2">
    <citation type="journal article" date="2023" name="Mol. Biol. Evol.">
        <title>Genomics of Secondarily Temperate Adaptation in the Only Non-Antarctic Icefish.</title>
        <authorList>
            <person name="Rivera-Colon A.G."/>
            <person name="Rayamajhi N."/>
            <person name="Minhas B.F."/>
            <person name="Madrigal G."/>
            <person name="Bilyk K.T."/>
            <person name="Yoon V."/>
            <person name="Hune M."/>
            <person name="Gregory S."/>
            <person name="Cheng C.H.C."/>
            <person name="Catchen J.M."/>
        </authorList>
    </citation>
    <scope>NUCLEOTIDE SEQUENCE [LARGE SCALE GENOMIC DNA]</scope>
    <source>
        <strain evidence="1">JMC-PN-2008</strain>
    </source>
</reference>
<dbReference type="AlphaFoldDB" id="A0AAN7XRU6"/>
<gene>
    <name evidence="1" type="ORF">PBY51_009852</name>
</gene>
<comment type="caution">
    <text evidence="1">The sequence shown here is derived from an EMBL/GenBank/DDBJ whole genome shotgun (WGS) entry which is preliminary data.</text>
</comment>
<dbReference type="Proteomes" id="UP001346869">
    <property type="component" value="Unassembled WGS sequence"/>
</dbReference>
<name>A0AAN7XRU6_ELEMC</name>
<sequence length="79" mass="8581">MAPSQISMQRKANALHAFHYSGGHEQGACWGRSLSLSADGGHRGGEVHLNKWIAWRDTKAQTLTHFSSGDGVSKAKHLL</sequence>